<protein>
    <recommendedName>
        <fullName evidence="4">GH16 domain-containing protein</fullName>
    </recommendedName>
</protein>
<comment type="caution">
    <text evidence="5">The sequence shown here is derived from an EMBL/GenBank/DDBJ whole genome shotgun (WGS) entry which is preliminary data.</text>
</comment>
<dbReference type="EMBL" id="JASJQH010007410">
    <property type="protein sequence ID" value="KAK9709434.1"/>
    <property type="molecule type" value="Genomic_DNA"/>
</dbReference>
<feature type="domain" description="GH16" evidence="4">
    <location>
        <begin position="37"/>
        <end position="255"/>
    </location>
</feature>
<dbReference type="Gene3D" id="2.60.120.200">
    <property type="match status" value="1"/>
</dbReference>
<keyword evidence="1" id="KW-0378">Hydrolase</keyword>
<dbReference type="InterPro" id="IPR000757">
    <property type="entry name" value="Beta-glucanase-like"/>
</dbReference>
<feature type="signal peptide" evidence="3">
    <location>
        <begin position="1"/>
        <end position="21"/>
    </location>
</feature>
<organism evidence="5 6">
    <name type="scientific">Basidiobolus ranarum</name>
    <dbReference type="NCBI Taxonomy" id="34480"/>
    <lineage>
        <taxon>Eukaryota</taxon>
        <taxon>Fungi</taxon>
        <taxon>Fungi incertae sedis</taxon>
        <taxon>Zoopagomycota</taxon>
        <taxon>Entomophthoromycotina</taxon>
        <taxon>Basidiobolomycetes</taxon>
        <taxon>Basidiobolales</taxon>
        <taxon>Basidiobolaceae</taxon>
        <taxon>Basidiobolus</taxon>
    </lineage>
</organism>
<dbReference type="Proteomes" id="UP001479436">
    <property type="component" value="Unassembled WGS sequence"/>
</dbReference>
<keyword evidence="6" id="KW-1185">Reference proteome</keyword>
<evidence type="ECO:0000259" key="4">
    <source>
        <dbReference type="PROSITE" id="PS51762"/>
    </source>
</evidence>
<feature type="chain" id="PRO_5046343165" description="GH16 domain-containing protein" evidence="3">
    <location>
        <begin position="22"/>
        <end position="316"/>
    </location>
</feature>
<dbReference type="PANTHER" id="PTHR38121:SF2">
    <property type="entry name" value="ACYLTRANSFERASE 3 DOMAIN-CONTAINING PROTEIN"/>
    <property type="match status" value="1"/>
</dbReference>
<dbReference type="SUPFAM" id="SSF49899">
    <property type="entry name" value="Concanavalin A-like lectins/glucanases"/>
    <property type="match status" value="1"/>
</dbReference>
<dbReference type="PRINTS" id="PR00737">
    <property type="entry name" value="GLHYDRLASE16"/>
</dbReference>
<evidence type="ECO:0000256" key="1">
    <source>
        <dbReference type="ARBA" id="ARBA00022801"/>
    </source>
</evidence>
<reference evidence="5 6" key="1">
    <citation type="submission" date="2023-04" db="EMBL/GenBank/DDBJ databases">
        <title>Genome of Basidiobolus ranarum AG-B5.</title>
        <authorList>
            <person name="Stajich J.E."/>
            <person name="Carter-House D."/>
            <person name="Gryganskyi A."/>
        </authorList>
    </citation>
    <scope>NUCLEOTIDE SEQUENCE [LARGE SCALE GENOMIC DNA]</scope>
    <source>
        <strain evidence="5 6">AG-B5</strain>
    </source>
</reference>
<keyword evidence="3" id="KW-0732">Signal</keyword>
<dbReference type="InterPro" id="IPR013320">
    <property type="entry name" value="ConA-like_dom_sf"/>
</dbReference>
<evidence type="ECO:0000313" key="5">
    <source>
        <dbReference type="EMBL" id="KAK9709434.1"/>
    </source>
</evidence>
<proteinExistence type="predicted"/>
<dbReference type="CDD" id="cd00413">
    <property type="entry name" value="Glyco_hydrolase_16"/>
    <property type="match status" value="1"/>
</dbReference>
<evidence type="ECO:0000256" key="3">
    <source>
        <dbReference type="SAM" id="SignalP"/>
    </source>
</evidence>
<accession>A0ABR2VY21</accession>
<evidence type="ECO:0000256" key="2">
    <source>
        <dbReference type="ARBA" id="ARBA00023295"/>
    </source>
</evidence>
<name>A0ABR2VY21_9FUNG</name>
<dbReference type="InterPro" id="IPR008264">
    <property type="entry name" value="Beta_glucanase"/>
</dbReference>
<sequence length="316" mass="35226">MVSSLLVLTSLIVSFTANTSAEKVNCDCGFYQEDTGNTWSNIHYTNWNTYTDNINKDSSFIVASYQVPAKYDNILTRDYTSNNVKISDRGLELLVTPESDGTPVKSSSISTSRKDILYGSFRAVMKIPVQPGTVSAFYFYESDEAELDIELLSYIRNPSQVYWAIHPSIKLSNGAADPRTHGTVNMEVDAAADFHEYRFDWMPGKASFFIDGKFYNSFNTNIPSVPGKMIFNHWTDGNPNFSKGPPTETATLSILNHSFFFNTTDKKELSCKARSSSCSVADILAGNIQPEIQSLAVQNQHLLPFLTVLSAIFMLL</sequence>
<gene>
    <name evidence="5" type="ORF">K7432_009043</name>
</gene>
<dbReference type="Pfam" id="PF00722">
    <property type="entry name" value="Glyco_hydro_16"/>
    <property type="match status" value="1"/>
</dbReference>
<dbReference type="PANTHER" id="PTHR38121">
    <property type="entry name" value="GH16 DOMAIN-CONTAINING PROTEIN"/>
    <property type="match status" value="1"/>
</dbReference>
<keyword evidence="2" id="KW-0326">Glycosidase</keyword>
<dbReference type="PROSITE" id="PS51762">
    <property type="entry name" value="GH16_2"/>
    <property type="match status" value="1"/>
</dbReference>
<evidence type="ECO:0000313" key="6">
    <source>
        <dbReference type="Proteomes" id="UP001479436"/>
    </source>
</evidence>